<dbReference type="EMBL" id="KQ484249">
    <property type="protein sequence ID" value="KYP36206.1"/>
    <property type="molecule type" value="Genomic_DNA"/>
</dbReference>
<dbReference type="GO" id="GO:0008233">
    <property type="term" value="F:peptidase activity"/>
    <property type="evidence" value="ECO:0007669"/>
    <property type="project" value="UniProtKB-KW"/>
</dbReference>
<dbReference type="PANTHER" id="PTHR42648:SF18">
    <property type="entry name" value="RETROTRANSPOSON, UNCLASSIFIED-LIKE PROTEIN"/>
    <property type="match status" value="1"/>
</dbReference>
<keyword evidence="2" id="KW-0479">Metal-binding</keyword>
<dbReference type="Gramene" id="C.cajan_39430.t">
    <property type="protein sequence ID" value="C.cajan_39430.t"/>
    <property type="gene ID" value="C.cajan_39430"/>
</dbReference>
<dbReference type="InterPro" id="IPR013103">
    <property type="entry name" value="RVT_2"/>
</dbReference>
<dbReference type="GO" id="GO:0008270">
    <property type="term" value="F:zinc ion binding"/>
    <property type="evidence" value="ECO:0007669"/>
    <property type="project" value="InterPro"/>
</dbReference>
<proteinExistence type="predicted"/>
<dbReference type="InterPro" id="IPR036875">
    <property type="entry name" value="Znf_CCHC_sf"/>
</dbReference>
<dbReference type="GO" id="GO:0006508">
    <property type="term" value="P:proteolysis"/>
    <property type="evidence" value="ECO:0007669"/>
    <property type="project" value="UniProtKB-KW"/>
</dbReference>
<keyword evidence="3" id="KW-0378">Hydrolase</keyword>
<dbReference type="PROSITE" id="PS50994">
    <property type="entry name" value="INTEGRASE"/>
    <property type="match status" value="1"/>
</dbReference>
<dbReference type="Pfam" id="PF00665">
    <property type="entry name" value="rve"/>
    <property type="match status" value="1"/>
</dbReference>
<gene>
    <name evidence="5" type="ORF">KK1_042684</name>
</gene>
<keyword evidence="1" id="KW-0645">Protease</keyword>
<dbReference type="InterPro" id="IPR036397">
    <property type="entry name" value="RNaseH_sf"/>
</dbReference>
<dbReference type="OMA" id="TWRATER"/>
<dbReference type="InterPro" id="IPR057670">
    <property type="entry name" value="SH3_retrovirus"/>
</dbReference>
<name>A0A151R0Z6_CAJCA</name>
<protein>
    <submittedName>
        <fullName evidence="5">Retrovirus-related Pol polyprotein from transposon TNT 1-94</fullName>
    </submittedName>
</protein>
<dbReference type="Pfam" id="PF25597">
    <property type="entry name" value="SH3_retrovirus"/>
    <property type="match status" value="1"/>
</dbReference>
<dbReference type="Pfam" id="PF14223">
    <property type="entry name" value="Retrotran_gag_2"/>
    <property type="match status" value="1"/>
</dbReference>
<evidence type="ECO:0000313" key="5">
    <source>
        <dbReference type="EMBL" id="KYP36206.1"/>
    </source>
</evidence>
<dbReference type="GO" id="GO:0015074">
    <property type="term" value="P:DNA integration"/>
    <property type="evidence" value="ECO:0007669"/>
    <property type="project" value="InterPro"/>
</dbReference>
<dbReference type="Gene3D" id="4.10.60.10">
    <property type="entry name" value="Zinc finger, CCHC-type"/>
    <property type="match status" value="1"/>
</dbReference>
<dbReference type="GO" id="GO:0003676">
    <property type="term" value="F:nucleic acid binding"/>
    <property type="evidence" value="ECO:0007669"/>
    <property type="project" value="InterPro"/>
</dbReference>
<dbReference type="Gene3D" id="3.30.420.10">
    <property type="entry name" value="Ribonuclease H-like superfamily/Ribonuclease H"/>
    <property type="match status" value="1"/>
</dbReference>
<dbReference type="Pfam" id="PF07727">
    <property type="entry name" value="RVT_2"/>
    <property type="match status" value="1"/>
</dbReference>
<reference evidence="5" key="1">
    <citation type="journal article" date="2012" name="Nat. Biotechnol.">
        <title>Draft genome sequence of pigeonpea (Cajanus cajan), an orphan legume crop of resource-poor farmers.</title>
        <authorList>
            <person name="Varshney R.K."/>
            <person name="Chen W."/>
            <person name="Li Y."/>
            <person name="Bharti A.K."/>
            <person name="Saxena R.K."/>
            <person name="Schlueter J.A."/>
            <person name="Donoghue M.T."/>
            <person name="Azam S."/>
            <person name="Fan G."/>
            <person name="Whaley A.M."/>
            <person name="Farmer A.D."/>
            <person name="Sheridan J."/>
            <person name="Iwata A."/>
            <person name="Tuteja R."/>
            <person name="Penmetsa R.V."/>
            <person name="Wu W."/>
            <person name="Upadhyaya H.D."/>
            <person name="Yang S.P."/>
            <person name="Shah T."/>
            <person name="Saxena K.B."/>
            <person name="Michael T."/>
            <person name="McCombie W.R."/>
            <person name="Yang B."/>
            <person name="Zhang G."/>
            <person name="Yang H."/>
            <person name="Wang J."/>
            <person name="Spillane C."/>
            <person name="Cook D.R."/>
            <person name="May G.D."/>
            <person name="Xu X."/>
            <person name="Jackson S.A."/>
        </authorList>
    </citation>
    <scope>NUCLEOTIDE SEQUENCE [LARGE SCALE GENOMIC DNA]</scope>
</reference>
<keyword evidence="6" id="KW-1185">Reference proteome</keyword>
<evidence type="ECO:0000256" key="3">
    <source>
        <dbReference type="ARBA" id="ARBA00022801"/>
    </source>
</evidence>
<organism evidence="5 6">
    <name type="scientific">Cajanus cajan</name>
    <name type="common">Pigeon pea</name>
    <name type="synonym">Cajanus indicus</name>
    <dbReference type="NCBI Taxonomy" id="3821"/>
    <lineage>
        <taxon>Eukaryota</taxon>
        <taxon>Viridiplantae</taxon>
        <taxon>Streptophyta</taxon>
        <taxon>Embryophyta</taxon>
        <taxon>Tracheophyta</taxon>
        <taxon>Spermatophyta</taxon>
        <taxon>Magnoliopsida</taxon>
        <taxon>eudicotyledons</taxon>
        <taxon>Gunneridae</taxon>
        <taxon>Pentapetalae</taxon>
        <taxon>rosids</taxon>
        <taxon>fabids</taxon>
        <taxon>Fabales</taxon>
        <taxon>Fabaceae</taxon>
        <taxon>Papilionoideae</taxon>
        <taxon>50 kb inversion clade</taxon>
        <taxon>NPAAA clade</taxon>
        <taxon>indigoferoid/millettioid clade</taxon>
        <taxon>Phaseoleae</taxon>
        <taxon>Cajanus</taxon>
    </lineage>
</organism>
<evidence type="ECO:0000256" key="1">
    <source>
        <dbReference type="ARBA" id="ARBA00022670"/>
    </source>
</evidence>
<evidence type="ECO:0000313" key="6">
    <source>
        <dbReference type="Proteomes" id="UP000075243"/>
    </source>
</evidence>
<dbReference type="SUPFAM" id="SSF53098">
    <property type="entry name" value="Ribonuclease H-like"/>
    <property type="match status" value="1"/>
</dbReference>
<dbReference type="SUPFAM" id="SSF57756">
    <property type="entry name" value="Retrovirus zinc finger-like domains"/>
    <property type="match status" value="1"/>
</dbReference>
<feature type="domain" description="Integrase catalytic" evidence="4">
    <location>
        <begin position="469"/>
        <end position="646"/>
    </location>
</feature>
<evidence type="ECO:0000256" key="2">
    <source>
        <dbReference type="ARBA" id="ARBA00022723"/>
    </source>
</evidence>
<dbReference type="Proteomes" id="UP000075243">
    <property type="component" value="Unassembled WGS sequence"/>
</dbReference>
<dbReference type="InterPro" id="IPR054722">
    <property type="entry name" value="PolX-like_BBD"/>
</dbReference>
<dbReference type="Pfam" id="PF22936">
    <property type="entry name" value="Pol_BBD"/>
    <property type="match status" value="1"/>
</dbReference>
<evidence type="ECO:0000259" key="4">
    <source>
        <dbReference type="PROSITE" id="PS50994"/>
    </source>
</evidence>
<dbReference type="InterPro" id="IPR001584">
    <property type="entry name" value="Integrase_cat-core"/>
</dbReference>
<dbReference type="Pfam" id="PF13976">
    <property type="entry name" value="gag_pre-integrs"/>
    <property type="match status" value="1"/>
</dbReference>
<dbReference type="InterPro" id="IPR025724">
    <property type="entry name" value="GAG-pre-integrase_dom"/>
</dbReference>
<dbReference type="InterPro" id="IPR039537">
    <property type="entry name" value="Retrotran_Ty1/copia-like"/>
</dbReference>
<sequence length="861" mass="99454">MDSETPYTALAPPVFDGDNYHIWAARMEAHLEANDLWEAVEEDYDVPPLLTNPTMAHIKHHKERKARKSKARATLFAAVSQDIFTRIMTIKSAFQIWNFLKDEYEGDERIKGMQALNLVREFEMQKMKESETIKEYANKLLGIANKVRLLGTEFSDSRIVQKILVTVPEKFEASITSLENTKDLSKITLVELKRKKMKNYKKNFKGSEAATNTSKNNEKGNREFPPCKHCGKMGHPPFKCWRRPDVKCEKCNKLGHHVRICKSNFQQKNEAQVAGQQEEEQLFVAKCFTSSSSTEYWLVDSGCTNHMTHDQELFRELDRSKVSKVRIGNGVFITAEGKGTVAIESCKGTKLIHDVLYVPEIDQNLLSVGQLLEKGFKLNFENKHCFIKDVNNKEIFSIKMSGRSFTLDPMEEEQAAYPATTNSTEIWHKRLGHFHHAAMLNMQRKELVRGLPHLDSELPSCEACQYGKQTRLPFKQETWRATERLQLIHTDLAGPQRMVSLKESKYYIIFIDDFSRMCWIYFLKSKSEVAGVFWRFKQWIEKQSGCMIQALRSDNGKEYTSEQFNKYCEEAGIEHQLTTPYNPQQNGVSERKNRTIMEMVRCMLHEKGLPKEYWAEAANTAVFLLNRLPTKAVDGKTPFEVWYGYKPFLKNFKVFGCLYFTYVPQIKRDKLDKKAEPGVFVGYSSVSKAYRIFQPHTKKILISKDVHFMENEKWSSNNVEKILAADPLHNQDELVDHIPVRGTRLVSDIYQRCNVVVLEPAGYWDAQEDPKWRAAMQEELAMIEKNQTWELVEKPEDRKVIGVKWVFRTKLNADCSINKYKARLVVKGYAQIFGVDYSDTCAPVSRLDTIRLVLAVAAKNG</sequence>
<dbReference type="AlphaFoldDB" id="A0A151R0Z6"/>
<dbReference type="InterPro" id="IPR012337">
    <property type="entry name" value="RNaseH-like_sf"/>
</dbReference>
<accession>A0A151R0Z6</accession>
<dbReference type="PANTHER" id="PTHR42648">
    <property type="entry name" value="TRANSPOSASE, PUTATIVE-RELATED"/>
    <property type="match status" value="1"/>
</dbReference>